<dbReference type="InterPro" id="IPR006554">
    <property type="entry name" value="Helicase-like_DEXD_c2"/>
</dbReference>
<evidence type="ECO:0000256" key="8">
    <source>
        <dbReference type="ARBA" id="ARBA00022840"/>
    </source>
</evidence>
<comment type="function">
    <text evidence="17">A probable ATP-dependent DNA helicase implicated in DNA repair and the maintenance of genomic stability. Acts as an anti-recombinase to counteract toxic recombination and limit crossover during meiosis. Regulates meiotic recombination and crossover homeostasis by physically dissociating strand invasion events and thereby promotes noncrossover repair by meiotic synthesis dependent strand annealing (SDSA) as well as disassembly of D loop recombination intermediates.</text>
</comment>
<evidence type="ECO:0000256" key="6">
    <source>
        <dbReference type="ARBA" id="ARBA00022801"/>
    </source>
</evidence>
<feature type="compositionally biased region" description="Low complexity" evidence="18">
    <location>
        <begin position="903"/>
        <end position="931"/>
    </location>
</feature>
<evidence type="ECO:0000256" key="16">
    <source>
        <dbReference type="ARBA" id="ARBA00073810"/>
    </source>
</evidence>
<dbReference type="GO" id="GO:0051539">
    <property type="term" value="F:4 iron, 4 sulfur cluster binding"/>
    <property type="evidence" value="ECO:0007669"/>
    <property type="project" value="UniProtKB-UniRule"/>
</dbReference>
<evidence type="ECO:0000256" key="3">
    <source>
        <dbReference type="ARBA" id="ARBA00022723"/>
    </source>
</evidence>
<dbReference type="PANTHER" id="PTHR11472">
    <property type="entry name" value="DNA REPAIR DEAD HELICASE RAD3/XP-D SUBFAMILY MEMBER"/>
    <property type="match status" value="1"/>
</dbReference>
<organism evidence="20 21">
    <name type="scientific">Hermetia illucens</name>
    <name type="common">Black soldier fly</name>
    <dbReference type="NCBI Taxonomy" id="343691"/>
    <lineage>
        <taxon>Eukaryota</taxon>
        <taxon>Metazoa</taxon>
        <taxon>Ecdysozoa</taxon>
        <taxon>Arthropoda</taxon>
        <taxon>Hexapoda</taxon>
        <taxon>Insecta</taxon>
        <taxon>Pterygota</taxon>
        <taxon>Neoptera</taxon>
        <taxon>Endopterygota</taxon>
        <taxon>Diptera</taxon>
        <taxon>Brachycera</taxon>
        <taxon>Stratiomyomorpha</taxon>
        <taxon>Stratiomyidae</taxon>
        <taxon>Hermetiinae</taxon>
        <taxon>Hermetia</taxon>
    </lineage>
</organism>
<dbReference type="Gene3D" id="1.20.1160.20">
    <property type="match status" value="1"/>
</dbReference>
<evidence type="ECO:0000313" key="21">
    <source>
        <dbReference type="Proteomes" id="UP000594454"/>
    </source>
</evidence>
<dbReference type="GO" id="GO:0006281">
    <property type="term" value="P:DNA repair"/>
    <property type="evidence" value="ECO:0007669"/>
    <property type="project" value="UniProtKB-UniRule"/>
</dbReference>
<keyword evidence="4 17" id="KW-0547">Nucleotide-binding</keyword>
<dbReference type="Pfam" id="PF06733">
    <property type="entry name" value="DEAD_2"/>
    <property type="match status" value="1"/>
</dbReference>
<reference evidence="20 21" key="1">
    <citation type="submission" date="2020-11" db="EMBL/GenBank/DDBJ databases">
        <authorList>
            <person name="Wallbank WR R."/>
            <person name="Pardo Diaz C."/>
            <person name="Kozak K."/>
            <person name="Martin S."/>
            <person name="Jiggins C."/>
            <person name="Moest M."/>
            <person name="Warren A I."/>
            <person name="Generalovic N T."/>
            <person name="Byers J.R.P. K."/>
            <person name="Montejo-Kovacevich G."/>
            <person name="Yen C E."/>
        </authorList>
    </citation>
    <scope>NUCLEOTIDE SEQUENCE [LARGE SCALE GENOMIC DNA]</scope>
</reference>
<dbReference type="InterPro" id="IPR027417">
    <property type="entry name" value="P-loop_NTPase"/>
</dbReference>
<evidence type="ECO:0000256" key="1">
    <source>
        <dbReference type="ARBA" id="ARBA00004123"/>
    </source>
</evidence>
<protein>
    <recommendedName>
        <fullName evidence="16 17">Regulator of telomere elongation helicase 1 homolog</fullName>
        <ecNumber evidence="17">5.6.2.-</ecNumber>
    </recommendedName>
</protein>
<keyword evidence="14 17" id="KW-0539">Nucleus</keyword>
<dbReference type="GO" id="GO:0005634">
    <property type="term" value="C:nucleus"/>
    <property type="evidence" value="ECO:0007669"/>
    <property type="project" value="UniProtKB-SubCell"/>
</dbReference>
<dbReference type="GO" id="GO:0070182">
    <property type="term" value="F:DNA polymerase binding"/>
    <property type="evidence" value="ECO:0007669"/>
    <property type="project" value="TreeGrafter"/>
</dbReference>
<feature type="region of interest" description="Disordered" evidence="18">
    <location>
        <begin position="884"/>
        <end position="940"/>
    </location>
</feature>
<dbReference type="Pfam" id="PF23116">
    <property type="entry name" value="HHD_RTEL1"/>
    <property type="match status" value="1"/>
</dbReference>
<keyword evidence="7 17" id="KW-0347">Helicase</keyword>
<dbReference type="GO" id="GO:0090657">
    <property type="term" value="P:telomeric loop disassembly"/>
    <property type="evidence" value="ECO:0007669"/>
    <property type="project" value="TreeGrafter"/>
</dbReference>
<dbReference type="EC" id="5.6.2.-" evidence="17"/>
<feature type="binding site" evidence="17">
    <location>
        <position position="159"/>
    </location>
    <ligand>
        <name>[4Fe-4S] cluster</name>
        <dbReference type="ChEBI" id="CHEBI:49883"/>
    </ligand>
</feature>
<evidence type="ECO:0000256" key="14">
    <source>
        <dbReference type="ARBA" id="ARBA00023242"/>
    </source>
</evidence>
<dbReference type="AlphaFoldDB" id="A0A7R8Z303"/>
<evidence type="ECO:0000256" key="17">
    <source>
        <dbReference type="HAMAP-Rule" id="MF_03065"/>
    </source>
</evidence>
<evidence type="ECO:0000256" key="13">
    <source>
        <dbReference type="ARBA" id="ARBA00023235"/>
    </source>
</evidence>
<evidence type="ECO:0000256" key="4">
    <source>
        <dbReference type="ARBA" id="ARBA00022741"/>
    </source>
</evidence>
<dbReference type="InterPro" id="IPR030845">
    <property type="entry name" value="RTEL1"/>
</dbReference>
<name>A0A7R8Z303_HERIL</name>
<dbReference type="GO" id="GO:0016818">
    <property type="term" value="F:hydrolase activity, acting on acid anhydrides, in phosphorus-containing anhydrides"/>
    <property type="evidence" value="ECO:0007669"/>
    <property type="project" value="InterPro"/>
</dbReference>
<keyword evidence="12 17" id="KW-0234">DNA repair</keyword>
<evidence type="ECO:0000256" key="7">
    <source>
        <dbReference type="ARBA" id="ARBA00022806"/>
    </source>
</evidence>
<dbReference type="InterPro" id="IPR006555">
    <property type="entry name" value="ATP-dep_Helicase_C"/>
</dbReference>
<dbReference type="Proteomes" id="UP000594454">
    <property type="component" value="Chromosome 5"/>
</dbReference>
<evidence type="ECO:0000256" key="2">
    <source>
        <dbReference type="ARBA" id="ARBA00022485"/>
    </source>
</evidence>
<sequence>MPECVINGVPVNFPFEPYDVQKAYMAKVIDCLQNRTNGMLESPTGTGKTLSLLCSTLAWIMTKKAQLQAQQTKQVDIMKELQKKYGYDPMKMGESQSSSSNVMDELDAACGISGKNWNVPKVIYASRTHSQLTQAMQELKRSSYNFMKAIILGSRDQLCIHPDVSKETNNSAKVQLCKLHMLTRTCSYFLKVEANKNSPHFLAQSIMDIEDLVSVGRKLKTCPYYASRELVQDADIIFMPYNYLLDPKARKANKIELNNTIIILDEAHNVEKMCEESASVQVKSSDIALCIDDLTQAMKAFSDSALLDGDDDAPKDFTVEDLALFKEMLLDLEKAVDEIEVTPITGGTTFPGGFIFELLAKANITHGNQAMLNRLLESLIQYITAANQSNPVFRRGGGLQVLSDLLTIAFAGKDENADEKIKRCFKVHVDVEEVKEKKTSTKKDGWITPKGGTITKTRAKVINYWCFNPGYGMGQLLCSNVHSIILTSGTLAPLKPLIAELGIPISVRLENPHIVSKSQVYVKIVPFGPDKEPLISNYHNRDNVKYLSSLGRTILSFCPIIPDGLLIFFPSYPLMNKCIDSWQASGIWSQISRHKPIFVEPRGKDAFTSTMTEFYEKINDPTTKGACFMAVCRGKVSEGLDFADKNGRAVIITGLPFPPFKDPRVMLKKKYLEENRTRENELLSGDSWYALEGIRAVNQAIGRVIRHKDDYGAILLCDSRFSMSSQRSQLSAWIQTHLQNTQPPSNFGQFISEMSRFFRNAQSTLPQPCKREVTSFSESTDDNKRFQLELADIGAVRKRLNIPSRPTPNIKIENANEVSAWHPNEYKEVYDNVLKNQTLNGKDFSSRLEASVSSIDFNKYEMNKGPTLSTSLVTIHKREKISPIGKCESGSQMVKRRKLKLVSNDQGSESQSLSSSDPSCSESSSTSTGQSKETNDQSLPADRTELLKLIKSSVPAALYSEFVRALMTYQKDDNIAKLTEVLKRVFQHPCLEYLLRGMKRFVKANHKDKFDEYLGQSSHNV</sequence>
<feature type="binding site" evidence="17">
    <location>
        <position position="186"/>
    </location>
    <ligand>
        <name>[4Fe-4S] cluster</name>
        <dbReference type="ChEBI" id="CHEBI:49883"/>
    </ligand>
</feature>
<dbReference type="InterPro" id="IPR014001">
    <property type="entry name" value="Helicase_ATP-bd"/>
</dbReference>
<dbReference type="GO" id="GO:0046872">
    <property type="term" value="F:metal ion binding"/>
    <property type="evidence" value="ECO:0007669"/>
    <property type="project" value="UniProtKB-UniRule"/>
</dbReference>
<dbReference type="InterPro" id="IPR013020">
    <property type="entry name" value="Rad3/Chl1-like"/>
</dbReference>
<dbReference type="GO" id="GO:0003678">
    <property type="term" value="F:DNA helicase activity"/>
    <property type="evidence" value="ECO:0007669"/>
    <property type="project" value="UniProtKB-UniRule"/>
</dbReference>
<dbReference type="GO" id="GO:0003677">
    <property type="term" value="F:DNA binding"/>
    <property type="evidence" value="ECO:0007669"/>
    <property type="project" value="UniProtKB-UniRule"/>
</dbReference>
<evidence type="ECO:0000256" key="11">
    <source>
        <dbReference type="ARBA" id="ARBA00023125"/>
    </source>
</evidence>
<comment type="similarity">
    <text evidence="17">Belongs to the helicase family. RAD3/XPD subfamily.</text>
</comment>
<keyword evidence="8 17" id="KW-0067">ATP-binding</keyword>
<keyword evidence="5 17" id="KW-0227">DNA damage</keyword>
<dbReference type="GO" id="GO:1904430">
    <property type="term" value="P:negative regulation of t-circle formation"/>
    <property type="evidence" value="ECO:0007669"/>
    <property type="project" value="TreeGrafter"/>
</dbReference>
<feature type="binding site" evidence="17">
    <location>
        <position position="177"/>
    </location>
    <ligand>
        <name>[4Fe-4S] cluster</name>
        <dbReference type="ChEBI" id="CHEBI:49883"/>
    </ligand>
</feature>
<dbReference type="SMART" id="SM00491">
    <property type="entry name" value="HELICc2"/>
    <property type="match status" value="1"/>
</dbReference>
<dbReference type="NCBIfam" id="TIGR00604">
    <property type="entry name" value="rad3"/>
    <property type="match status" value="1"/>
</dbReference>
<evidence type="ECO:0000259" key="19">
    <source>
        <dbReference type="PROSITE" id="PS51193"/>
    </source>
</evidence>
<evidence type="ECO:0000256" key="18">
    <source>
        <dbReference type="SAM" id="MobiDB-lite"/>
    </source>
</evidence>
<dbReference type="OrthoDB" id="19182at2759"/>
<dbReference type="HAMAP" id="MF_03065">
    <property type="entry name" value="RTEL1"/>
    <property type="match status" value="1"/>
</dbReference>
<keyword evidence="10 17" id="KW-0411">Iron-sulfur</keyword>
<dbReference type="GO" id="GO:0005524">
    <property type="term" value="F:ATP binding"/>
    <property type="evidence" value="ECO:0007669"/>
    <property type="project" value="UniProtKB-UniRule"/>
</dbReference>
<dbReference type="FunCoup" id="A0A7R8Z303">
    <property type="interactions" value="1766"/>
</dbReference>
<dbReference type="OMA" id="NCATIVA"/>
<evidence type="ECO:0000256" key="12">
    <source>
        <dbReference type="ARBA" id="ARBA00023204"/>
    </source>
</evidence>
<dbReference type="EMBL" id="LR899013">
    <property type="protein sequence ID" value="CAD7091442.1"/>
    <property type="molecule type" value="Genomic_DNA"/>
</dbReference>
<feature type="domain" description="Helicase ATP-binding" evidence="19">
    <location>
        <begin position="7"/>
        <end position="329"/>
    </location>
</feature>
<evidence type="ECO:0000256" key="5">
    <source>
        <dbReference type="ARBA" id="ARBA00022763"/>
    </source>
</evidence>
<keyword evidence="13 17" id="KW-0413">Isomerase</keyword>
<feature type="binding site" evidence="17">
    <location>
        <position position="222"/>
    </location>
    <ligand>
        <name>[4Fe-4S] cluster</name>
        <dbReference type="ChEBI" id="CHEBI:49883"/>
    </ligand>
</feature>
<keyword evidence="2 17" id="KW-0004">4Fe-4S</keyword>
<keyword evidence="21" id="KW-1185">Reference proteome</keyword>
<dbReference type="Gene3D" id="3.40.50.300">
    <property type="entry name" value="P-loop containing nucleotide triphosphate hydrolases"/>
    <property type="match status" value="2"/>
</dbReference>
<dbReference type="GO" id="GO:0045910">
    <property type="term" value="P:negative regulation of DNA recombination"/>
    <property type="evidence" value="ECO:0007669"/>
    <property type="project" value="TreeGrafter"/>
</dbReference>
<dbReference type="InterPro" id="IPR045028">
    <property type="entry name" value="DinG/Rad3-like"/>
</dbReference>
<dbReference type="Pfam" id="PF23109">
    <property type="entry name" value="ARCH_RTEL1"/>
    <property type="match status" value="1"/>
</dbReference>
<dbReference type="GO" id="GO:0006260">
    <property type="term" value="P:DNA replication"/>
    <property type="evidence" value="ECO:0007669"/>
    <property type="project" value="InterPro"/>
</dbReference>
<accession>A0A7R8Z303</accession>
<dbReference type="InParanoid" id="A0A7R8Z303"/>
<evidence type="ECO:0000313" key="20">
    <source>
        <dbReference type="EMBL" id="CAD7091442.1"/>
    </source>
</evidence>
<dbReference type="InterPro" id="IPR014013">
    <property type="entry name" value="Helic_SF1/SF2_ATP-bd_DinG/Rad3"/>
</dbReference>
<dbReference type="PANTHER" id="PTHR11472:SF34">
    <property type="entry name" value="REGULATOR OF TELOMERE ELONGATION HELICASE 1"/>
    <property type="match status" value="1"/>
</dbReference>
<dbReference type="GO" id="GO:0010569">
    <property type="term" value="P:regulation of double-strand break repair via homologous recombination"/>
    <property type="evidence" value="ECO:0007669"/>
    <property type="project" value="UniProtKB-UniRule"/>
</dbReference>
<dbReference type="FunFam" id="3.40.50.300:FF:000691">
    <property type="entry name" value="Regulator of telomere elongation helicase 1"/>
    <property type="match status" value="1"/>
</dbReference>
<dbReference type="PROSITE" id="PS51193">
    <property type="entry name" value="HELICASE_ATP_BIND_2"/>
    <property type="match status" value="1"/>
</dbReference>
<evidence type="ECO:0000256" key="15">
    <source>
        <dbReference type="ARBA" id="ARBA00049360"/>
    </source>
</evidence>
<dbReference type="CDD" id="cd18788">
    <property type="entry name" value="SF2_C_XPD"/>
    <property type="match status" value="1"/>
</dbReference>
<keyword evidence="6 17" id="KW-0378">Hydrolase</keyword>
<keyword evidence="11 17" id="KW-0238">DNA-binding</keyword>
<dbReference type="FunFam" id="3.40.50.300:FF:000431">
    <property type="entry name" value="Regulator of telomere elongation helicase 1"/>
    <property type="match status" value="1"/>
</dbReference>
<dbReference type="Pfam" id="PF13307">
    <property type="entry name" value="Helicase_C_2"/>
    <property type="match status" value="1"/>
</dbReference>
<proteinExistence type="inferred from homology"/>
<dbReference type="GO" id="GO:0006310">
    <property type="term" value="P:DNA recombination"/>
    <property type="evidence" value="ECO:0007669"/>
    <property type="project" value="InterPro"/>
</dbReference>
<comment type="subcellular location">
    <subcellularLocation>
        <location evidence="1 17">Nucleus</location>
    </subcellularLocation>
</comment>
<comment type="catalytic activity">
    <reaction evidence="15 17">
        <text>ATP + H2O = ADP + phosphate + H(+)</text>
        <dbReference type="Rhea" id="RHEA:13065"/>
        <dbReference type="ChEBI" id="CHEBI:15377"/>
        <dbReference type="ChEBI" id="CHEBI:15378"/>
        <dbReference type="ChEBI" id="CHEBI:30616"/>
        <dbReference type="ChEBI" id="CHEBI:43474"/>
        <dbReference type="ChEBI" id="CHEBI:456216"/>
    </reaction>
</comment>
<evidence type="ECO:0000256" key="9">
    <source>
        <dbReference type="ARBA" id="ARBA00023004"/>
    </source>
</evidence>
<evidence type="ECO:0000256" key="10">
    <source>
        <dbReference type="ARBA" id="ARBA00023014"/>
    </source>
</evidence>
<keyword evidence="3 17" id="KW-0479">Metal-binding</keyword>
<gene>
    <name evidence="20" type="ORF">HERILL_LOCUS13858</name>
</gene>
<dbReference type="InterPro" id="IPR057498">
    <property type="entry name" value="Rtel1_ARCH"/>
</dbReference>
<keyword evidence="9 17" id="KW-0408">Iron</keyword>
<dbReference type="SUPFAM" id="SSF52540">
    <property type="entry name" value="P-loop containing nucleoside triphosphate hydrolases"/>
    <property type="match status" value="2"/>
</dbReference>
<dbReference type="SMART" id="SM00488">
    <property type="entry name" value="DEXDc2"/>
    <property type="match status" value="1"/>
</dbReference>
<dbReference type="SMART" id="SM00487">
    <property type="entry name" value="DEXDc"/>
    <property type="match status" value="1"/>
</dbReference>
<dbReference type="InterPro" id="IPR010614">
    <property type="entry name" value="RAD3-like_helicase_DEAD"/>
</dbReference>